<sequence>MSASSDNAFVTLLTSDHYLPGALVLAQSVRLAHGISKDDRSSSATGSARKRFDIVALITPDTLSVQTVKALRRSGLFDWIVGVEPIGFKQLLATPTADGDGGLEANDTLLKMERNLALLGRPDLQDTLTKLHVWRLGRDSAASLPGTATSASGRGIWQGYDKIVFLDADMLVLRPIDHLFSLRGDPNFAASPDTGWPDAFNSGLMLLKPSEATFESIRKFARERGSWDGADQGLLNDYFGAEADEDAPPSATEAAPGGGWKRLSFRYNVTSHGGYTFAPAYQRYGTSIMASHFIGQNKPWNRPRPVASADPNPHLAAADQPRGGQPTIGPSEPNYLLALWHDTCATIYPDSSLSVVPSAPGVIVVQRPAFTVPTYKAVWDVEAKLDKEREIEAAVHNEPVAAAPEAQYHSLPLDGRISLIAPRPRTPTPPPSPPTPKPRDFQQQQQPSQAGATDYAAAPAPSAPTEAPLRDMDSPDHFEPPQLTWDAAHAPPPTGQGEQFYQMRNPPDTYYQNVWDERARAPRSLAEQKAVFFQPPQNTSASRNGPEATGGPGYIPPRLKRDHVFDNLGSDRPDPSKIKPIFPWEQKRSAAPPTRVFPDEPKPPPPPPAPQGQQAASSSDSAAKKALLSFEASEGRSTSGTASPTLSTISASSSIRRGLPSNLAYTNAWDEENAIGKFAQWWTKASTRSEGKEVGVQATPAVRHRSAQTGTRAGMVNQGMSTADAGTSMYDTNAEGDAGAQSDSRDGDDESSSDGEDSDGGDNNNHRRTASGRSSGGDGYSSSRSRGGARRGYQKKAENSPVLQAFVTPRSPRTTSRFSNATLASDPRSSIDASGYPIGSQRAKYRIRPENWSGSSGGTPPKSASYARGTVGEQPSGYHRRRSQDGSGELYTRSGSGSGSGGSGTTSPTNLIGLRGTSAVAAPKIPTSSFSISRSYGVVGGGGSSGAGHHAPPPPIQTRTSGRNGSPSSRGLRTPTYHEFGPANAGGVDVPFSSSPVNSRAELDQQSRAHRNTYASRTGGQSFM</sequence>
<dbReference type="Gene3D" id="3.90.550.10">
    <property type="entry name" value="Spore Coat Polysaccharide Biosynthesis Protein SpsA, Chain A"/>
    <property type="match status" value="1"/>
</dbReference>
<reference evidence="2 3" key="1">
    <citation type="submission" date="2018-03" db="EMBL/GenBank/DDBJ databases">
        <authorList>
            <person name="Guldener U."/>
        </authorList>
    </citation>
    <scope>NUCLEOTIDE SEQUENCE [LARGE SCALE GENOMIC DNA]</scope>
    <source>
        <strain evidence="2 3">DAOM196992</strain>
    </source>
</reference>
<dbReference type="SUPFAM" id="SSF53448">
    <property type="entry name" value="Nucleotide-diphospho-sugar transferases"/>
    <property type="match status" value="1"/>
</dbReference>
<dbReference type="OrthoDB" id="2014201at2759"/>
<gene>
    <name evidence="2" type="ORF">PSFLO_05337</name>
</gene>
<feature type="region of interest" description="Disordered" evidence="1">
    <location>
        <begin position="419"/>
        <end position="508"/>
    </location>
</feature>
<feature type="compositionally biased region" description="Basic and acidic residues" evidence="1">
    <location>
        <begin position="562"/>
        <end position="577"/>
    </location>
</feature>
<dbReference type="Proteomes" id="UP000323386">
    <property type="component" value="Unassembled WGS sequence"/>
</dbReference>
<accession>A0A5C3F714</accession>
<dbReference type="Pfam" id="PF01501">
    <property type="entry name" value="Glyco_transf_8"/>
    <property type="match status" value="1"/>
</dbReference>
<protein>
    <submittedName>
        <fullName evidence="2">Related to glycogenin-2 beta</fullName>
    </submittedName>
</protein>
<keyword evidence="3" id="KW-1185">Reference proteome</keyword>
<dbReference type="PANTHER" id="PTHR11183">
    <property type="entry name" value="GLYCOGENIN SUBFAMILY MEMBER"/>
    <property type="match status" value="1"/>
</dbReference>
<feature type="compositionally biased region" description="Basic and acidic residues" evidence="1">
    <location>
        <begin position="468"/>
        <end position="479"/>
    </location>
</feature>
<feature type="compositionally biased region" description="Low complexity" evidence="1">
    <location>
        <begin position="611"/>
        <end position="626"/>
    </location>
</feature>
<feature type="compositionally biased region" description="Low complexity" evidence="1">
    <location>
        <begin position="641"/>
        <end position="655"/>
    </location>
</feature>
<feature type="compositionally biased region" description="Low complexity" evidence="1">
    <location>
        <begin position="442"/>
        <end position="467"/>
    </location>
</feature>
<dbReference type="InterPro" id="IPR002495">
    <property type="entry name" value="Glyco_trans_8"/>
</dbReference>
<organism evidence="2 3">
    <name type="scientific">Pseudozyma flocculosa</name>
    <dbReference type="NCBI Taxonomy" id="84751"/>
    <lineage>
        <taxon>Eukaryota</taxon>
        <taxon>Fungi</taxon>
        <taxon>Dikarya</taxon>
        <taxon>Basidiomycota</taxon>
        <taxon>Ustilaginomycotina</taxon>
        <taxon>Ustilaginomycetes</taxon>
        <taxon>Ustilaginales</taxon>
        <taxon>Ustilaginaceae</taxon>
        <taxon>Pseudozyma</taxon>
    </lineage>
</organism>
<feature type="region of interest" description="Disordered" evidence="1">
    <location>
        <begin position="299"/>
        <end position="330"/>
    </location>
</feature>
<dbReference type="AlphaFoldDB" id="A0A5C3F714"/>
<evidence type="ECO:0000256" key="1">
    <source>
        <dbReference type="SAM" id="MobiDB-lite"/>
    </source>
</evidence>
<feature type="region of interest" description="Disordered" evidence="1">
    <location>
        <begin position="526"/>
        <end position="658"/>
    </location>
</feature>
<feature type="compositionally biased region" description="Polar residues" evidence="1">
    <location>
        <begin position="1013"/>
        <end position="1024"/>
    </location>
</feature>
<dbReference type="InterPro" id="IPR029044">
    <property type="entry name" value="Nucleotide-diphossugar_trans"/>
</dbReference>
<feature type="compositionally biased region" description="Polar residues" evidence="1">
    <location>
        <begin position="811"/>
        <end position="832"/>
    </location>
</feature>
<dbReference type="GO" id="GO:0016757">
    <property type="term" value="F:glycosyltransferase activity"/>
    <property type="evidence" value="ECO:0007669"/>
    <property type="project" value="InterPro"/>
</dbReference>
<feature type="compositionally biased region" description="Acidic residues" evidence="1">
    <location>
        <begin position="746"/>
        <end position="760"/>
    </location>
</feature>
<evidence type="ECO:0000313" key="2">
    <source>
        <dbReference type="EMBL" id="SPO39856.1"/>
    </source>
</evidence>
<feature type="region of interest" description="Disordered" evidence="1">
    <location>
        <begin position="686"/>
        <end position="1024"/>
    </location>
</feature>
<name>A0A5C3F714_9BASI</name>
<dbReference type="InterPro" id="IPR050587">
    <property type="entry name" value="GNT1/Glycosyltrans_8"/>
</dbReference>
<dbReference type="EMBL" id="OOIP01000016">
    <property type="protein sequence ID" value="SPO39856.1"/>
    <property type="molecule type" value="Genomic_DNA"/>
</dbReference>
<feature type="compositionally biased region" description="Pro residues" evidence="1">
    <location>
        <begin position="424"/>
        <end position="436"/>
    </location>
</feature>
<dbReference type="CDD" id="cd02537">
    <property type="entry name" value="GT8_Glycogenin"/>
    <property type="match status" value="1"/>
</dbReference>
<evidence type="ECO:0000313" key="3">
    <source>
        <dbReference type="Proteomes" id="UP000323386"/>
    </source>
</evidence>
<feature type="compositionally biased region" description="Polar residues" evidence="1">
    <location>
        <begin position="718"/>
        <end position="731"/>
    </location>
</feature>
<feature type="compositionally biased region" description="Polar residues" evidence="1">
    <location>
        <begin position="957"/>
        <end position="971"/>
    </location>
</feature>
<proteinExistence type="predicted"/>